<keyword evidence="3" id="KW-1185">Reference proteome</keyword>
<dbReference type="InterPro" id="IPR050900">
    <property type="entry name" value="Transposase_IS3/IS150/IS904"/>
</dbReference>
<evidence type="ECO:0000313" key="3">
    <source>
        <dbReference type="Proteomes" id="UP000005737"/>
    </source>
</evidence>
<dbReference type="Gene3D" id="3.30.420.10">
    <property type="entry name" value="Ribonuclease H-like superfamily/Ribonuclease H"/>
    <property type="match status" value="1"/>
</dbReference>
<dbReference type="GO" id="GO:0003676">
    <property type="term" value="F:nucleic acid binding"/>
    <property type="evidence" value="ECO:0007669"/>
    <property type="project" value="InterPro"/>
</dbReference>
<dbReference type="Pfam" id="PF13276">
    <property type="entry name" value="HTH_21"/>
    <property type="match status" value="1"/>
</dbReference>
<dbReference type="AlphaFoldDB" id="H2CD58"/>
<dbReference type="EMBL" id="JH597773">
    <property type="protein sequence ID" value="EHQ07534.1"/>
    <property type="molecule type" value="Genomic_DNA"/>
</dbReference>
<dbReference type="Proteomes" id="UP000005737">
    <property type="component" value="Unassembled WGS sequence"/>
</dbReference>
<reference evidence="2 3" key="1">
    <citation type="submission" date="2011-10" db="EMBL/GenBank/DDBJ databases">
        <title>The Improved High-Quality Draft genome of Leptonema illini DSM 21528.</title>
        <authorList>
            <consortium name="US DOE Joint Genome Institute (JGI-PGF)"/>
            <person name="Lucas S."/>
            <person name="Copeland A."/>
            <person name="Lapidus A."/>
            <person name="Glavina del Rio T."/>
            <person name="Dalin E."/>
            <person name="Tice H."/>
            <person name="Bruce D."/>
            <person name="Goodwin L."/>
            <person name="Pitluck S."/>
            <person name="Peters L."/>
            <person name="Mikhailova N."/>
            <person name="Held B."/>
            <person name="Kyrpides N."/>
            <person name="Mavromatis K."/>
            <person name="Ivanova N."/>
            <person name="Markowitz V."/>
            <person name="Cheng J.-F."/>
            <person name="Hugenholtz P."/>
            <person name="Woyke T."/>
            <person name="Wu D."/>
            <person name="Gronow S."/>
            <person name="Wellnitz S."/>
            <person name="Brambilla E.-M."/>
            <person name="Klenk H.-P."/>
            <person name="Eisen J.A."/>
        </authorList>
    </citation>
    <scope>NUCLEOTIDE SEQUENCE [LARGE SCALE GENOMIC DNA]</scope>
    <source>
        <strain evidence="2 3">DSM 21528</strain>
    </source>
</reference>
<dbReference type="InterPro" id="IPR012337">
    <property type="entry name" value="RNaseH-like_sf"/>
</dbReference>
<organism evidence="2 3">
    <name type="scientific">Leptonema illini DSM 21528</name>
    <dbReference type="NCBI Taxonomy" id="929563"/>
    <lineage>
        <taxon>Bacteria</taxon>
        <taxon>Pseudomonadati</taxon>
        <taxon>Spirochaetota</taxon>
        <taxon>Spirochaetia</taxon>
        <taxon>Leptospirales</taxon>
        <taxon>Leptospiraceae</taxon>
        <taxon>Leptonema</taxon>
    </lineage>
</organism>
<proteinExistence type="predicted"/>
<dbReference type="Pfam" id="PF13333">
    <property type="entry name" value="rve_2"/>
    <property type="match status" value="1"/>
</dbReference>
<dbReference type="InterPro" id="IPR001584">
    <property type="entry name" value="Integrase_cat-core"/>
</dbReference>
<dbReference type="PANTHER" id="PTHR46889:SF4">
    <property type="entry name" value="TRANSPOSASE INSO FOR INSERTION SEQUENCE ELEMENT IS911B-RELATED"/>
    <property type="match status" value="1"/>
</dbReference>
<sequence>MKAWRKDFSVNRMAALLGVSKSVFYSYMKRSGKKKEVVSSDLLSMITQIHRSNRRCFGLRKICHELKVQGLQYSRLSVIRGMKILEISGKRRKRYVPRTTDSDHDSPISPNLLNRNFSTELPNQAWVSDITYVRTATGWLYLCAIIDLYSRKVVGWSMKRHMESSLVASALRMAIGSRRPASGLVFHSDRGSQYASQEFRSELKKHGIVQSMSRKGNCWDNAVAESFFGQMKNELDRKVFANQEEAKCEIFDYIEVFYNRKRSHSYLGYLSPEAFETKKVA</sequence>
<accession>H2CD58</accession>
<feature type="domain" description="Integrase catalytic" evidence="1">
    <location>
        <begin position="118"/>
        <end position="279"/>
    </location>
</feature>
<dbReference type="NCBIfam" id="NF033516">
    <property type="entry name" value="transpos_IS3"/>
    <property type="match status" value="1"/>
</dbReference>
<dbReference type="InterPro" id="IPR025948">
    <property type="entry name" value="HTH-like_dom"/>
</dbReference>
<name>H2CD58_9LEPT</name>
<dbReference type="SUPFAM" id="SSF53098">
    <property type="entry name" value="Ribonuclease H-like"/>
    <property type="match status" value="1"/>
</dbReference>
<evidence type="ECO:0000259" key="1">
    <source>
        <dbReference type="PROSITE" id="PS50994"/>
    </source>
</evidence>
<gene>
    <name evidence="2" type="ORF">Lepil_2865</name>
</gene>
<dbReference type="InterPro" id="IPR048020">
    <property type="entry name" value="Transpos_IS3"/>
</dbReference>
<dbReference type="Pfam" id="PF00665">
    <property type="entry name" value="rve"/>
    <property type="match status" value="1"/>
</dbReference>
<dbReference type="RefSeq" id="WP_002773489.1">
    <property type="nucleotide sequence ID" value="NZ_JH597773.1"/>
</dbReference>
<protein>
    <submittedName>
        <fullName evidence="2">Integrase catalytic region</fullName>
    </submittedName>
</protein>
<dbReference type="GO" id="GO:0015074">
    <property type="term" value="P:DNA integration"/>
    <property type="evidence" value="ECO:0007669"/>
    <property type="project" value="InterPro"/>
</dbReference>
<dbReference type="PANTHER" id="PTHR46889">
    <property type="entry name" value="TRANSPOSASE INSF FOR INSERTION SEQUENCE IS3B-RELATED"/>
    <property type="match status" value="1"/>
</dbReference>
<evidence type="ECO:0000313" key="2">
    <source>
        <dbReference type="EMBL" id="EHQ07534.1"/>
    </source>
</evidence>
<dbReference type="PROSITE" id="PS50994">
    <property type="entry name" value="INTEGRASE"/>
    <property type="match status" value="1"/>
</dbReference>
<dbReference type="HOGENOM" id="CLU_027402_4_2_12"/>
<dbReference type="InterPro" id="IPR036397">
    <property type="entry name" value="RNaseH_sf"/>
</dbReference>